<dbReference type="RefSeq" id="XP_052947737.1">
    <property type="nucleotide sequence ID" value="XM_053091939.1"/>
</dbReference>
<keyword evidence="3 6" id="KW-1133">Transmembrane helix</keyword>
<evidence type="ECO:0000256" key="1">
    <source>
        <dbReference type="ARBA" id="ARBA00004167"/>
    </source>
</evidence>
<evidence type="ECO:0000313" key="7">
    <source>
        <dbReference type="EMBL" id="KAI9637960.1"/>
    </source>
</evidence>
<dbReference type="PANTHER" id="PTHR12883:SF0">
    <property type="entry name" value="PAT COMPLEX SUBUNIT CCDC47"/>
    <property type="match status" value="1"/>
</dbReference>
<comment type="subcellular location">
    <subcellularLocation>
        <location evidence="1">Membrane</location>
        <topology evidence="1">Single-pass membrane protein</topology>
    </subcellularLocation>
</comment>
<sequence length="377" mass="42027">MSGLLSIINMINPRPAVAPPADYSGLEYKWKMFSFRPAYFKVEALAFLALGAFLLLYLGGQYLSNSRAQSTIKPIQKYLNTQFARTRDLVSSGPAQHLLYSTGRRNALCLHTTLFLYPIHDLVSLALHIGKSIIEPTYDGSESILFNLTLGMGSEGKQGEGVGVWSVVDKGAMRQLKEKRWDLSFARLQENPAVPITHALFTEHSEATDAVLKTPSIGVAELLKDSTAASVLKYLLITDQAANRPARGALNPKLRRREVILSVTKPSNKAQEDAVLAWLQVALNIADLLAKPNLIKPEISRKLLRTREQVDAELDSEYAKDKREETGELSKEETAEERRLAKKKAERAGMSDKELKKLAELEKKRELRKMQKKGAAK</sequence>
<dbReference type="GO" id="GO:0005509">
    <property type="term" value="F:calcium ion binding"/>
    <property type="evidence" value="ECO:0007669"/>
    <property type="project" value="InterPro"/>
</dbReference>
<dbReference type="GO" id="GO:0032469">
    <property type="term" value="P:endoplasmic reticulum calcium ion homeostasis"/>
    <property type="evidence" value="ECO:0007669"/>
    <property type="project" value="InterPro"/>
</dbReference>
<gene>
    <name evidence="7" type="ORF">MKK02DRAFT_42341</name>
</gene>
<evidence type="ECO:0008006" key="9">
    <source>
        <dbReference type="Google" id="ProtNLM"/>
    </source>
</evidence>
<evidence type="ECO:0000256" key="3">
    <source>
        <dbReference type="ARBA" id="ARBA00022989"/>
    </source>
</evidence>
<evidence type="ECO:0000256" key="2">
    <source>
        <dbReference type="ARBA" id="ARBA00022692"/>
    </source>
</evidence>
<keyword evidence="8" id="KW-1185">Reference proteome</keyword>
<proteinExistence type="predicted"/>
<dbReference type="PANTHER" id="PTHR12883">
    <property type="entry name" value="ADIPOCYTE-SPECIFIC PROTEIN 4-RELATED"/>
    <property type="match status" value="1"/>
</dbReference>
<reference evidence="7" key="1">
    <citation type="journal article" date="2022" name="G3 (Bethesda)">
        <title>High quality genome of the basidiomycete yeast Dioszegia hungarica PDD-24b-2 isolated from cloud water.</title>
        <authorList>
            <person name="Jarrige D."/>
            <person name="Haridas S."/>
            <person name="Bleykasten-Grosshans C."/>
            <person name="Joly M."/>
            <person name="Nadalig T."/>
            <person name="Sancelme M."/>
            <person name="Vuilleumier S."/>
            <person name="Grigoriev I.V."/>
            <person name="Amato P."/>
            <person name="Bringel F."/>
        </authorList>
    </citation>
    <scope>NUCLEOTIDE SEQUENCE</scope>
    <source>
        <strain evidence="7">PDD-24b-2</strain>
    </source>
</reference>
<comment type="caution">
    <text evidence="7">The sequence shown here is derived from an EMBL/GenBank/DDBJ whole genome shotgun (WGS) entry which is preliminary data.</text>
</comment>
<dbReference type="GO" id="GO:0005783">
    <property type="term" value="C:endoplasmic reticulum"/>
    <property type="evidence" value="ECO:0007669"/>
    <property type="project" value="InterPro"/>
</dbReference>
<dbReference type="Pfam" id="PF07946">
    <property type="entry name" value="CCDC47"/>
    <property type="match status" value="1"/>
</dbReference>
<keyword evidence="4 6" id="KW-0472">Membrane</keyword>
<accession>A0AA38HCA7</accession>
<evidence type="ECO:0000313" key="8">
    <source>
        <dbReference type="Proteomes" id="UP001164286"/>
    </source>
</evidence>
<dbReference type="InterPro" id="IPR012879">
    <property type="entry name" value="CCDC47"/>
</dbReference>
<organism evidence="7 8">
    <name type="scientific">Dioszegia hungarica</name>
    <dbReference type="NCBI Taxonomy" id="4972"/>
    <lineage>
        <taxon>Eukaryota</taxon>
        <taxon>Fungi</taxon>
        <taxon>Dikarya</taxon>
        <taxon>Basidiomycota</taxon>
        <taxon>Agaricomycotina</taxon>
        <taxon>Tremellomycetes</taxon>
        <taxon>Tremellales</taxon>
        <taxon>Bulleribasidiaceae</taxon>
        <taxon>Dioszegia</taxon>
    </lineage>
</organism>
<evidence type="ECO:0000256" key="6">
    <source>
        <dbReference type="SAM" id="Phobius"/>
    </source>
</evidence>
<dbReference type="AlphaFoldDB" id="A0AA38HCA7"/>
<feature type="compositionally biased region" description="Basic and acidic residues" evidence="5">
    <location>
        <begin position="317"/>
        <end position="339"/>
    </location>
</feature>
<evidence type="ECO:0000256" key="5">
    <source>
        <dbReference type="SAM" id="MobiDB-lite"/>
    </source>
</evidence>
<protein>
    <recommendedName>
        <fullName evidence="9">DUF1682-domain-containing protein</fullName>
    </recommendedName>
</protein>
<feature type="transmembrane region" description="Helical" evidence="6">
    <location>
        <begin position="38"/>
        <end position="60"/>
    </location>
</feature>
<evidence type="ECO:0000256" key="4">
    <source>
        <dbReference type="ARBA" id="ARBA00023136"/>
    </source>
</evidence>
<dbReference type="Proteomes" id="UP001164286">
    <property type="component" value="Unassembled WGS sequence"/>
</dbReference>
<dbReference type="GeneID" id="77731144"/>
<dbReference type="EMBL" id="JAKWFO010000003">
    <property type="protein sequence ID" value="KAI9637960.1"/>
    <property type="molecule type" value="Genomic_DNA"/>
</dbReference>
<name>A0AA38HCA7_9TREE</name>
<keyword evidence="2 6" id="KW-0812">Transmembrane</keyword>
<feature type="compositionally biased region" description="Basic and acidic residues" evidence="5">
    <location>
        <begin position="346"/>
        <end position="369"/>
    </location>
</feature>
<dbReference type="GO" id="GO:0016020">
    <property type="term" value="C:membrane"/>
    <property type="evidence" value="ECO:0007669"/>
    <property type="project" value="UniProtKB-SubCell"/>
</dbReference>
<feature type="region of interest" description="Disordered" evidence="5">
    <location>
        <begin position="315"/>
        <end position="377"/>
    </location>
</feature>